<evidence type="ECO:0000256" key="4">
    <source>
        <dbReference type="ARBA" id="ARBA00022989"/>
    </source>
</evidence>
<evidence type="ECO:0000313" key="7">
    <source>
        <dbReference type="EMBL" id="GJD92733.1"/>
    </source>
</evidence>
<evidence type="ECO:0000313" key="8">
    <source>
        <dbReference type="Proteomes" id="UP001055247"/>
    </source>
</evidence>
<dbReference type="RefSeq" id="WP_066923970.1">
    <property type="nucleotide sequence ID" value="NZ_BPQO01000059.1"/>
</dbReference>
<dbReference type="Pfam" id="PF01943">
    <property type="entry name" value="Polysacc_synt"/>
    <property type="match status" value="1"/>
</dbReference>
<feature type="transmembrane region" description="Helical" evidence="6">
    <location>
        <begin position="130"/>
        <end position="152"/>
    </location>
</feature>
<keyword evidence="3 6" id="KW-0812">Transmembrane</keyword>
<evidence type="ECO:0000256" key="3">
    <source>
        <dbReference type="ARBA" id="ARBA00022692"/>
    </source>
</evidence>
<gene>
    <name evidence="7" type="ORF">BHAOGJBA_6290</name>
</gene>
<comment type="subcellular location">
    <subcellularLocation>
        <location evidence="1">Cell membrane</location>
        <topology evidence="1">Multi-pass membrane protein</topology>
    </subcellularLocation>
</comment>
<reference evidence="7" key="2">
    <citation type="submission" date="2021-08" db="EMBL/GenBank/DDBJ databases">
        <authorList>
            <person name="Tani A."/>
            <person name="Ola A."/>
            <person name="Ogura Y."/>
            <person name="Katsura K."/>
            <person name="Hayashi T."/>
        </authorList>
    </citation>
    <scope>NUCLEOTIDE SEQUENCE</scope>
    <source>
        <strain evidence="7">DSM 16372</strain>
    </source>
</reference>
<keyword evidence="5 6" id="KW-0472">Membrane</keyword>
<dbReference type="PANTHER" id="PTHR30250:SF11">
    <property type="entry name" value="O-ANTIGEN TRANSPORTER-RELATED"/>
    <property type="match status" value="1"/>
</dbReference>
<proteinExistence type="predicted"/>
<dbReference type="GO" id="GO:0005886">
    <property type="term" value="C:plasma membrane"/>
    <property type="evidence" value="ECO:0007669"/>
    <property type="project" value="UniProtKB-SubCell"/>
</dbReference>
<accession>A0AAV4ZZ32</accession>
<feature type="transmembrane region" description="Helical" evidence="6">
    <location>
        <begin position="41"/>
        <end position="60"/>
    </location>
</feature>
<keyword evidence="4 6" id="KW-1133">Transmembrane helix</keyword>
<name>A0AAV4ZZ32_9HYPH</name>
<keyword evidence="8" id="KW-1185">Reference proteome</keyword>
<feature type="transmembrane region" description="Helical" evidence="6">
    <location>
        <begin position="429"/>
        <end position="450"/>
    </location>
</feature>
<feature type="transmembrane region" description="Helical" evidence="6">
    <location>
        <begin position="91"/>
        <end position="110"/>
    </location>
</feature>
<feature type="transmembrane region" description="Helical" evidence="6">
    <location>
        <begin position="12"/>
        <end position="35"/>
    </location>
</feature>
<comment type="caution">
    <text evidence="7">The sequence shown here is derived from an EMBL/GenBank/DDBJ whole genome shotgun (WGS) entry which is preliminary data.</text>
</comment>
<feature type="transmembrane region" description="Helical" evidence="6">
    <location>
        <begin position="255"/>
        <end position="285"/>
    </location>
</feature>
<evidence type="ECO:0000256" key="6">
    <source>
        <dbReference type="SAM" id="Phobius"/>
    </source>
</evidence>
<dbReference type="InterPro" id="IPR002797">
    <property type="entry name" value="Polysacc_synth"/>
</dbReference>
<evidence type="ECO:0000256" key="5">
    <source>
        <dbReference type="ARBA" id="ARBA00023136"/>
    </source>
</evidence>
<dbReference type="PANTHER" id="PTHR30250">
    <property type="entry name" value="PST FAMILY PREDICTED COLANIC ACID TRANSPORTER"/>
    <property type="match status" value="1"/>
</dbReference>
<feature type="transmembrane region" description="Helical" evidence="6">
    <location>
        <begin position="306"/>
        <end position="331"/>
    </location>
</feature>
<feature type="transmembrane region" description="Helical" evidence="6">
    <location>
        <begin position="456"/>
        <end position="478"/>
    </location>
</feature>
<dbReference type="AlphaFoldDB" id="A0AAV4ZZ32"/>
<evidence type="ECO:0000256" key="1">
    <source>
        <dbReference type="ARBA" id="ARBA00004651"/>
    </source>
</evidence>
<sequence length="512" mass="52635">MSGGLARQSAANALATGSILISGALSTIIVARLLGPADLGVVTYAAWVVSITLMVADLGIPGSLARYLPELRGAGDASAGHGLALYLYKRFILVVGLAACALLGLALWHRAAGSTFALHIEPGSYKTSPLFWTLVAAAVLAQSSSAFAVGLLRGQQDFGRMARIMLVSAAAQIGVTVLGSVALGLVGALSAAVVVGLAPSVFLMRDLRGGRAVAPELRTRLVRYCGAIWLAYLLSAVTWARTEILFLERSWGSEAVAFFSVGLTLANLAVQAPLLLTGPLLPVLAQNIAAKQHAAAVGIYRSGMRYLAMLVFPACFGLAAIASVFVPLVYGEAFAKAVAPAVMLVVAAAFYALTAVTQIYMNAAERNRFNIVVGIVGAASIIASGLLVIPAYGLMAAAATRTTVQVLTAAASIWYVHRHLQAPAPLGQVVRIVGAAALCGLAAFALLRAFPGPLALAPAIVVGALVYAVALKLFGCILPEDVDRARGIGSRLLAPLAALTGAANAPRSKAPR</sequence>
<protein>
    <recommendedName>
        <fullName evidence="9">Polysaccharide biosynthesis protein C-terminal domain-containing protein</fullName>
    </recommendedName>
</protein>
<evidence type="ECO:0008006" key="9">
    <source>
        <dbReference type="Google" id="ProtNLM"/>
    </source>
</evidence>
<dbReference type="Proteomes" id="UP001055247">
    <property type="component" value="Unassembled WGS sequence"/>
</dbReference>
<reference evidence="7" key="1">
    <citation type="journal article" date="2016" name="Front. Microbiol.">
        <title>Genome Sequence of the Piezophilic, Mesophilic Sulfate-Reducing Bacterium Desulfovibrio indicus J2T.</title>
        <authorList>
            <person name="Cao J."/>
            <person name="Maignien L."/>
            <person name="Shao Z."/>
            <person name="Alain K."/>
            <person name="Jebbar M."/>
        </authorList>
    </citation>
    <scope>NUCLEOTIDE SEQUENCE</scope>
    <source>
        <strain evidence="7">DSM 16372</strain>
    </source>
</reference>
<organism evidence="7 8">
    <name type="scientific">Methylobacterium hispanicum</name>
    <dbReference type="NCBI Taxonomy" id="270350"/>
    <lineage>
        <taxon>Bacteria</taxon>
        <taxon>Pseudomonadati</taxon>
        <taxon>Pseudomonadota</taxon>
        <taxon>Alphaproteobacteria</taxon>
        <taxon>Hyphomicrobiales</taxon>
        <taxon>Methylobacteriaceae</taxon>
        <taxon>Methylobacterium</taxon>
    </lineage>
</organism>
<feature type="transmembrane region" description="Helical" evidence="6">
    <location>
        <begin position="337"/>
        <end position="357"/>
    </location>
</feature>
<keyword evidence="2" id="KW-1003">Cell membrane</keyword>
<dbReference type="EMBL" id="BPQO01000059">
    <property type="protein sequence ID" value="GJD92733.1"/>
    <property type="molecule type" value="Genomic_DNA"/>
</dbReference>
<feature type="transmembrane region" description="Helical" evidence="6">
    <location>
        <begin position="369"/>
        <end position="392"/>
    </location>
</feature>
<evidence type="ECO:0000256" key="2">
    <source>
        <dbReference type="ARBA" id="ARBA00022475"/>
    </source>
</evidence>
<dbReference type="InterPro" id="IPR050833">
    <property type="entry name" value="Poly_Biosynth_Transport"/>
</dbReference>
<feature type="transmembrane region" description="Helical" evidence="6">
    <location>
        <begin position="398"/>
        <end position="417"/>
    </location>
</feature>